<sequence>MTLSRPAAPEGTEQKARAARKGARARKSAPPDEGGGEREVSPSQPPEPEPRRPPRWRVGLFTVGLAIAAFTTGLFLFNDMVMPRLIHSSGEVRVPDLGNLTFVQGERALQPLGLKLSRAGERFDPAVPQGFILSQDPPAETPVRGRKRVMVVLSLGEESSSVPNLFGESVRNAQYLLERAGLRVGGSSHAPSEEVGEELVVASDPPAEAVLPRNAPVSLLVSSGAGEETFVMPDLLGREIGGARRQLESLGFHVLTPPAAPSVGTILVQEPAPGSRITRASTILLQASGRIIR</sequence>
<evidence type="ECO:0000256" key="1">
    <source>
        <dbReference type="SAM" id="MobiDB-lite"/>
    </source>
</evidence>
<proteinExistence type="predicted"/>
<name>A0A538SAU3_UNCEI</name>
<feature type="domain" description="PASTA" evidence="3">
    <location>
        <begin position="156"/>
        <end position="223"/>
    </location>
</feature>
<feature type="transmembrane region" description="Helical" evidence="2">
    <location>
        <begin position="56"/>
        <end position="77"/>
    </location>
</feature>
<evidence type="ECO:0000256" key="2">
    <source>
        <dbReference type="SAM" id="Phobius"/>
    </source>
</evidence>
<dbReference type="CDD" id="cd06577">
    <property type="entry name" value="PASTA_pknB"/>
    <property type="match status" value="3"/>
</dbReference>
<feature type="domain" description="PASTA" evidence="3">
    <location>
        <begin position="226"/>
        <end position="289"/>
    </location>
</feature>
<evidence type="ECO:0000313" key="4">
    <source>
        <dbReference type="EMBL" id="TMQ48493.1"/>
    </source>
</evidence>
<feature type="compositionally biased region" description="Basic residues" evidence="1">
    <location>
        <begin position="17"/>
        <end position="27"/>
    </location>
</feature>
<dbReference type="Proteomes" id="UP000320184">
    <property type="component" value="Unassembled WGS sequence"/>
</dbReference>
<dbReference type="PROSITE" id="PS51178">
    <property type="entry name" value="PASTA"/>
    <property type="match status" value="3"/>
</dbReference>
<evidence type="ECO:0000259" key="3">
    <source>
        <dbReference type="PROSITE" id="PS51178"/>
    </source>
</evidence>
<feature type="region of interest" description="Disordered" evidence="1">
    <location>
        <begin position="1"/>
        <end position="54"/>
    </location>
</feature>
<keyword evidence="2" id="KW-0472">Membrane</keyword>
<dbReference type="Pfam" id="PF03793">
    <property type="entry name" value="PASTA"/>
    <property type="match status" value="3"/>
</dbReference>
<dbReference type="InterPro" id="IPR005543">
    <property type="entry name" value="PASTA_dom"/>
</dbReference>
<organism evidence="4 5">
    <name type="scientific">Eiseniibacteriota bacterium</name>
    <dbReference type="NCBI Taxonomy" id="2212470"/>
    <lineage>
        <taxon>Bacteria</taxon>
        <taxon>Candidatus Eiseniibacteriota</taxon>
    </lineage>
</organism>
<dbReference type="AlphaFoldDB" id="A0A538SAU3"/>
<dbReference type="SMART" id="SM00740">
    <property type="entry name" value="PASTA"/>
    <property type="match status" value="3"/>
</dbReference>
<feature type="domain" description="PASTA" evidence="3">
    <location>
        <begin position="90"/>
        <end position="154"/>
    </location>
</feature>
<evidence type="ECO:0000313" key="5">
    <source>
        <dbReference type="Proteomes" id="UP000320184"/>
    </source>
</evidence>
<keyword evidence="2" id="KW-1133">Transmembrane helix</keyword>
<accession>A0A538SAU3</accession>
<protein>
    <submittedName>
        <fullName evidence="4">PASTA domain-containing protein</fullName>
    </submittedName>
</protein>
<dbReference type="EMBL" id="VBOT01000140">
    <property type="protein sequence ID" value="TMQ48493.1"/>
    <property type="molecule type" value="Genomic_DNA"/>
</dbReference>
<reference evidence="4 5" key="1">
    <citation type="journal article" date="2019" name="Nat. Microbiol.">
        <title>Mediterranean grassland soil C-N compound turnover is dependent on rainfall and depth, and is mediated by genomically divergent microorganisms.</title>
        <authorList>
            <person name="Diamond S."/>
            <person name="Andeer P.F."/>
            <person name="Li Z."/>
            <person name="Crits-Christoph A."/>
            <person name="Burstein D."/>
            <person name="Anantharaman K."/>
            <person name="Lane K.R."/>
            <person name="Thomas B.C."/>
            <person name="Pan C."/>
            <person name="Northen T.R."/>
            <person name="Banfield J.F."/>
        </authorList>
    </citation>
    <scope>NUCLEOTIDE SEQUENCE [LARGE SCALE GENOMIC DNA]</scope>
    <source>
        <strain evidence="4">WS_3</strain>
    </source>
</reference>
<comment type="caution">
    <text evidence="4">The sequence shown here is derived from an EMBL/GenBank/DDBJ whole genome shotgun (WGS) entry which is preliminary data.</text>
</comment>
<gene>
    <name evidence="4" type="ORF">E6K73_11910</name>
</gene>
<keyword evidence="2" id="KW-0812">Transmembrane</keyword>
<dbReference type="Gene3D" id="3.30.10.20">
    <property type="match status" value="3"/>
</dbReference>